<feature type="transmembrane region" description="Helical" evidence="9">
    <location>
        <begin position="232"/>
        <end position="256"/>
    </location>
</feature>
<feature type="transmembrane region" description="Helical" evidence="9">
    <location>
        <begin position="391"/>
        <end position="417"/>
    </location>
</feature>
<keyword evidence="6 9" id="KW-0472">Membrane</keyword>
<evidence type="ECO:0000256" key="8">
    <source>
        <dbReference type="SAM" id="MobiDB-lite"/>
    </source>
</evidence>
<comment type="similarity">
    <text evidence="2">Belongs to the ammonia transporter channel (TC 1.A.11.2) family.</text>
</comment>
<dbReference type="EMBL" id="HBED01039213">
    <property type="protein sequence ID" value="CAD8321265.1"/>
    <property type="molecule type" value="Transcribed_RNA"/>
</dbReference>
<dbReference type="Pfam" id="PF00909">
    <property type="entry name" value="Ammonium_transp"/>
    <property type="match status" value="1"/>
</dbReference>
<gene>
    <name evidence="11" type="ORF">TDUB1175_LOCUS19681</name>
</gene>
<keyword evidence="3" id="KW-0813">Transport</keyword>
<evidence type="ECO:0000256" key="3">
    <source>
        <dbReference type="ARBA" id="ARBA00022448"/>
    </source>
</evidence>
<dbReference type="FunFam" id="1.10.3430.10:FF:000008">
    <property type="entry name" value="Ammonium transporter"/>
    <property type="match status" value="1"/>
</dbReference>
<feature type="transmembrane region" description="Helical" evidence="9">
    <location>
        <begin position="41"/>
        <end position="61"/>
    </location>
</feature>
<dbReference type="PANTHER" id="PTHR11730">
    <property type="entry name" value="AMMONIUM TRANSPORTER"/>
    <property type="match status" value="1"/>
</dbReference>
<dbReference type="InterPro" id="IPR029020">
    <property type="entry name" value="Ammonium/urea_transptr"/>
</dbReference>
<comment type="subcellular location">
    <subcellularLocation>
        <location evidence="1">Membrane</location>
        <topology evidence="1">Multi-pass membrane protein</topology>
    </subcellularLocation>
</comment>
<evidence type="ECO:0000313" key="11">
    <source>
        <dbReference type="EMBL" id="CAD8321265.1"/>
    </source>
</evidence>
<feature type="transmembrane region" description="Helical" evidence="9">
    <location>
        <begin position="187"/>
        <end position="211"/>
    </location>
</feature>
<keyword evidence="4 9" id="KW-0812">Transmembrane</keyword>
<evidence type="ECO:0000256" key="6">
    <source>
        <dbReference type="ARBA" id="ARBA00023136"/>
    </source>
</evidence>
<evidence type="ECO:0000256" key="9">
    <source>
        <dbReference type="SAM" id="Phobius"/>
    </source>
</evidence>
<reference evidence="11" key="1">
    <citation type="submission" date="2021-01" db="EMBL/GenBank/DDBJ databases">
        <authorList>
            <person name="Corre E."/>
            <person name="Pelletier E."/>
            <person name="Niang G."/>
            <person name="Scheremetjew M."/>
            <person name="Finn R."/>
            <person name="Kale V."/>
            <person name="Holt S."/>
            <person name="Cochrane G."/>
            <person name="Meng A."/>
            <person name="Brown T."/>
            <person name="Cohen L."/>
        </authorList>
    </citation>
    <scope>NUCLEOTIDE SEQUENCE</scope>
    <source>
        <strain evidence="11">CCMP147</strain>
    </source>
</reference>
<feature type="transmembrane region" description="Helical" evidence="9">
    <location>
        <begin position="268"/>
        <end position="288"/>
    </location>
</feature>
<evidence type="ECO:0000256" key="1">
    <source>
        <dbReference type="ARBA" id="ARBA00004141"/>
    </source>
</evidence>
<dbReference type="GO" id="GO:0005886">
    <property type="term" value="C:plasma membrane"/>
    <property type="evidence" value="ECO:0007669"/>
    <property type="project" value="TreeGrafter"/>
</dbReference>
<feature type="domain" description="Ammonium transporter AmtB-like" evidence="10">
    <location>
        <begin position="43"/>
        <end position="450"/>
    </location>
</feature>
<proteinExistence type="inferred from homology"/>
<dbReference type="SUPFAM" id="SSF111352">
    <property type="entry name" value="Ammonium transporter"/>
    <property type="match status" value="1"/>
</dbReference>
<dbReference type="GO" id="GO:0008519">
    <property type="term" value="F:ammonium channel activity"/>
    <property type="evidence" value="ECO:0007669"/>
    <property type="project" value="InterPro"/>
</dbReference>
<dbReference type="GO" id="GO:0097272">
    <property type="term" value="P:ammonium homeostasis"/>
    <property type="evidence" value="ECO:0007669"/>
    <property type="project" value="TreeGrafter"/>
</dbReference>
<keyword evidence="5 9" id="KW-1133">Transmembrane helix</keyword>
<feature type="region of interest" description="Disordered" evidence="8">
    <location>
        <begin position="586"/>
        <end position="637"/>
    </location>
</feature>
<sequence length="637" mass="69069">MNDIPRCENLTLCYTELSRAYVDLSQQLSEDEINGDHADDATWILSASFIILTMQSGFGLLEMGSAAAGNEVNIMMKNAADVIFGSLAYYFLGYGISFGQPSIPFMGLGDFAPDGADMESESGLLYSRYIFQLSFAATATTIVSGMVAMRMRFFVYCLFSFVAIIAYAFVAHWAWASDGWLRTMGAYDFAGAGVVHLFGGTNGLVAIYFLGPRRGRFDGTRPKSDFRPVSQSSMLFGLFMLWWGWIGFNCGSTFGITGDKWIVATRAAITTVSSTGAGGAAAMAYSMYKTGGKMLNVEDVVNGILGSLVTSSAVCAVIHTYESLLLGAAGALVALAANKLVLRLRLDDVVGAAGVHFGAGIWGLISVGLFADGNLPGVDVSSGLFRGGGMRLLGLQVLLIVAVSAWALMFSSLFFYLTGVAISRDWKNPRAGLRVSPEEEERGADLAFHGVDPLGEEDDEYSHSTNGTETGKVEICDIDSTMEKKERKFAQNESPNANLSNRTVDDACSVEHEMEEEKLEVVGSAQSLALHSEVEIREEDDTPNADEKQMDAVLPNTKCETDSFDLEDEFRENPDIEAAIHSAAAQLPHPCPMLPPVTSDSISTDRRRSKEAGSDRRKCMKRASEKRKSMQSRRILL</sequence>
<dbReference type="Gene3D" id="1.10.3430.10">
    <property type="entry name" value="Ammonium transporter AmtB like domains"/>
    <property type="match status" value="1"/>
</dbReference>
<evidence type="ECO:0000256" key="4">
    <source>
        <dbReference type="ARBA" id="ARBA00022692"/>
    </source>
</evidence>
<name>A0A7R9ZE92_9STRA</name>
<feature type="transmembrane region" description="Helical" evidence="9">
    <location>
        <begin position="153"/>
        <end position="175"/>
    </location>
</feature>
<evidence type="ECO:0000256" key="5">
    <source>
        <dbReference type="ARBA" id="ARBA00022989"/>
    </source>
</evidence>
<feature type="transmembrane region" description="Helical" evidence="9">
    <location>
        <begin position="129"/>
        <end position="148"/>
    </location>
</feature>
<evidence type="ECO:0000259" key="10">
    <source>
        <dbReference type="Pfam" id="PF00909"/>
    </source>
</evidence>
<feature type="transmembrane region" description="Helical" evidence="9">
    <location>
        <begin position="325"/>
        <end position="342"/>
    </location>
</feature>
<evidence type="ECO:0000256" key="7">
    <source>
        <dbReference type="ARBA" id="ARBA00023177"/>
    </source>
</evidence>
<feature type="compositionally biased region" description="Basic and acidic residues" evidence="8">
    <location>
        <begin position="603"/>
        <end position="628"/>
    </location>
</feature>
<accession>A0A7R9ZE92</accession>
<dbReference type="PANTHER" id="PTHR11730:SF58">
    <property type="entry name" value="AMMONIUM TRANSPORTER"/>
    <property type="match status" value="1"/>
</dbReference>
<feature type="transmembrane region" description="Helical" evidence="9">
    <location>
        <begin position="82"/>
        <end position="103"/>
    </location>
</feature>
<feature type="transmembrane region" description="Helical" evidence="9">
    <location>
        <begin position="349"/>
        <end position="371"/>
    </location>
</feature>
<protein>
    <recommendedName>
        <fullName evidence="10">Ammonium transporter AmtB-like domain-containing protein</fullName>
    </recommendedName>
</protein>
<keyword evidence="7" id="KW-0924">Ammonia transport</keyword>
<feature type="transmembrane region" description="Helical" evidence="9">
    <location>
        <begin position="300"/>
        <end position="319"/>
    </location>
</feature>
<dbReference type="AlphaFoldDB" id="A0A7R9ZE92"/>
<organism evidence="11">
    <name type="scientific">Pseudictyota dubia</name>
    <dbReference type="NCBI Taxonomy" id="2749911"/>
    <lineage>
        <taxon>Eukaryota</taxon>
        <taxon>Sar</taxon>
        <taxon>Stramenopiles</taxon>
        <taxon>Ochrophyta</taxon>
        <taxon>Bacillariophyta</taxon>
        <taxon>Mediophyceae</taxon>
        <taxon>Biddulphiophycidae</taxon>
        <taxon>Eupodiscales</taxon>
        <taxon>Odontellaceae</taxon>
        <taxon>Pseudictyota</taxon>
    </lineage>
</organism>
<dbReference type="InterPro" id="IPR024041">
    <property type="entry name" value="NH4_transpt_AmtB-like_dom"/>
</dbReference>
<evidence type="ECO:0000256" key="2">
    <source>
        <dbReference type="ARBA" id="ARBA00005887"/>
    </source>
</evidence>